<accession>A0A8B8AF06</accession>
<evidence type="ECO:0000256" key="3">
    <source>
        <dbReference type="ARBA" id="ARBA00022729"/>
    </source>
</evidence>
<dbReference type="RefSeq" id="XP_022289986.1">
    <property type="nucleotide sequence ID" value="XM_022434278.1"/>
</dbReference>
<dbReference type="SUPFAM" id="SSF49842">
    <property type="entry name" value="TNF-like"/>
    <property type="match status" value="1"/>
</dbReference>
<sequence length="280" mass="31135">MIGFYILFVSSFNWLNSIAAVDTNGPSNSDRKLGQGVSVLRSLQYDVSMLKSQHAITLSHLSLTLSREADLQNKIVVMQNDIKTEKAFRLNVERELGHLKYSSCCKNLQRDLWKEIAQIKRDLSAKRVVSVSNIKNTMTTNSVPKNPRKVYFSSTVNKDINKRWTSREKIIFTKVLTNIGAGYNATTGIFTAPHNGGYLFLCFLASHSNEIKASVVVNGTPKVGVPAIARSGPNGYGAAGNAVILQLAKDDRVWIEHISGEYLWSHPTFPYSTFSGYLVE</sequence>
<dbReference type="GO" id="GO:0005576">
    <property type="term" value="C:extracellular region"/>
    <property type="evidence" value="ECO:0007669"/>
    <property type="project" value="UniProtKB-SubCell"/>
</dbReference>
<dbReference type="Gene3D" id="2.60.120.40">
    <property type="match status" value="1"/>
</dbReference>
<protein>
    <submittedName>
        <fullName evidence="7">Uncharacterized protein LOC111101694</fullName>
    </submittedName>
</protein>
<keyword evidence="2" id="KW-0964">Secreted</keyword>
<dbReference type="PRINTS" id="PR00007">
    <property type="entry name" value="COMPLEMNTC1Q"/>
</dbReference>
<evidence type="ECO:0000259" key="5">
    <source>
        <dbReference type="PROSITE" id="PS50871"/>
    </source>
</evidence>
<keyword evidence="6" id="KW-1185">Reference proteome</keyword>
<dbReference type="AlphaFoldDB" id="A0A8B8AF06"/>
<gene>
    <name evidence="7" type="primary">LOC111101694</name>
</gene>
<evidence type="ECO:0000313" key="7">
    <source>
        <dbReference type="RefSeq" id="XP_022289986.1"/>
    </source>
</evidence>
<feature type="signal peptide" evidence="4">
    <location>
        <begin position="1"/>
        <end position="20"/>
    </location>
</feature>
<evidence type="ECO:0000313" key="6">
    <source>
        <dbReference type="Proteomes" id="UP000694844"/>
    </source>
</evidence>
<reference evidence="7" key="1">
    <citation type="submission" date="2025-08" db="UniProtKB">
        <authorList>
            <consortium name="RefSeq"/>
        </authorList>
    </citation>
    <scope>IDENTIFICATION</scope>
    <source>
        <tissue evidence="7">Whole sample</tissue>
    </source>
</reference>
<dbReference type="Pfam" id="PF00386">
    <property type="entry name" value="C1q"/>
    <property type="match status" value="1"/>
</dbReference>
<organism evidence="6 7">
    <name type="scientific">Crassostrea virginica</name>
    <name type="common">Eastern oyster</name>
    <dbReference type="NCBI Taxonomy" id="6565"/>
    <lineage>
        <taxon>Eukaryota</taxon>
        <taxon>Metazoa</taxon>
        <taxon>Spiralia</taxon>
        <taxon>Lophotrochozoa</taxon>
        <taxon>Mollusca</taxon>
        <taxon>Bivalvia</taxon>
        <taxon>Autobranchia</taxon>
        <taxon>Pteriomorphia</taxon>
        <taxon>Ostreida</taxon>
        <taxon>Ostreoidea</taxon>
        <taxon>Ostreidae</taxon>
        <taxon>Crassostrea</taxon>
    </lineage>
</organism>
<dbReference type="SMART" id="SM00110">
    <property type="entry name" value="C1Q"/>
    <property type="match status" value="1"/>
</dbReference>
<evidence type="ECO:0000256" key="1">
    <source>
        <dbReference type="ARBA" id="ARBA00004613"/>
    </source>
</evidence>
<evidence type="ECO:0000256" key="4">
    <source>
        <dbReference type="SAM" id="SignalP"/>
    </source>
</evidence>
<evidence type="ECO:0000256" key="2">
    <source>
        <dbReference type="ARBA" id="ARBA00022525"/>
    </source>
</evidence>
<dbReference type="KEGG" id="cvn:111101694"/>
<dbReference type="PANTHER" id="PTHR22923:SF116">
    <property type="entry name" value="C1Q DOMAIN-CONTAINING PROTEIN"/>
    <property type="match status" value="1"/>
</dbReference>
<dbReference type="PANTHER" id="PTHR22923">
    <property type="entry name" value="CEREBELLIN-RELATED"/>
    <property type="match status" value="1"/>
</dbReference>
<dbReference type="InterPro" id="IPR050822">
    <property type="entry name" value="Cerebellin_Synaptic_Org"/>
</dbReference>
<keyword evidence="3 4" id="KW-0732">Signal</keyword>
<proteinExistence type="predicted"/>
<feature type="domain" description="C1q" evidence="5">
    <location>
        <begin position="145"/>
        <end position="280"/>
    </location>
</feature>
<dbReference type="InterPro" id="IPR008983">
    <property type="entry name" value="Tumour_necrosis_fac-like_dom"/>
</dbReference>
<dbReference type="PROSITE" id="PS50871">
    <property type="entry name" value="C1Q"/>
    <property type="match status" value="1"/>
</dbReference>
<feature type="chain" id="PRO_5034273640" evidence="4">
    <location>
        <begin position="21"/>
        <end position="280"/>
    </location>
</feature>
<dbReference type="InterPro" id="IPR001073">
    <property type="entry name" value="C1q_dom"/>
</dbReference>
<dbReference type="GeneID" id="111101694"/>
<comment type="subcellular location">
    <subcellularLocation>
        <location evidence="1">Secreted</location>
    </subcellularLocation>
</comment>
<name>A0A8B8AF06_CRAVI</name>
<dbReference type="Proteomes" id="UP000694844">
    <property type="component" value="Chromosome 6"/>
</dbReference>
<dbReference type="OrthoDB" id="6161803at2759"/>